<keyword evidence="1" id="KW-0812">Transmembrane</keyword>
<feature type="transmembrane region" description="Helical" evidence="1">
    <location>
        <begin position="425"/>
        <end position="444"/>
    </location>
</feature>
<dbReference type="AlphaFoldDB" id="A0A545TNF3"/>
<organism evidence="3 4">
    <name type="scientific">Exilibacterium tricleocarpae</name>
    <dbReference type="NCBI Taxonomy" id="2591008"/>
    <lineage>
        <taxon>Bacteria</taxon>
        <taxon>Pseudomonadati</taxon>
        <taxon>Pseudomonadota</taxon>
        <taxon>Gammaproteobacteria</taxon>
        <taxon>Cellvibrionales</taxon>
        <taxon>Cellvibrionaceae</taxon>
        <taxon>Exilibacterium</taxon>
    </lineage>
</organism>
<dbReference type="SUPFAM" id="SSF55073">
    <property type="entry name" value="Nucleotide cyclase"/>
    <property type="match status" value="1"/>
</dbReference>
<dbReference type="GO" id="GO:0035556">
    <property type="term" value="P:intracellular signal transduction"/>
    <property type="evidence" value="ECO:0007669"/>
    <property type="project" value="InterPro"/>
</dbReference>
<dbReference type="InterPro" id="IPR050697">
    <property type="entry name" value="Adenylyl/Guanylyl_Cyclase_3/4"/>
</dbReference>
<dbReference type="PROSITE" id="PS50125">
    <property type="entry name" value="GUANYLATE_CYCLASE_2"/>
    <property type="match status" value="1"/>
</dbReference>
<name>A0A545TNF3_9GAMM</name>
<evidence type="ECO:0000259" key="2">
    <source>
        <dbReference type="PROSITE" id="PS50125"/>
    </source>
</evidence>
<evidence type="ECO:0000313" key="4">
    <source>
        <dbReference type="Proteomes" id="UP000319732"/>
    </source>
</evidence>
<feature type="transmembrane region" description="Helical" evidence="1">
    <location>
        <begin position="373"/>
        <end position="393"/>
    </location>
</feature>
<dbReference type="CDD" id="cd07302">
    <property type="entry name" value="CHD"/>
    <property type="match status" value="1"/>
</dbReference>
<dbReference type="OrthoDB" id="9806704at2"/>
<feature type="transmembrane region" description="Helical" evidence="1">
    <location>
        <begin position="21"/>
        <end position="38"/>
    </location>
</feature>
<protein>
    <submittedName>
        <fullName evidence="3">Adenylate/guanylate cyclase domain-containing protein</fullName>
    </submittedName>
</protein>
<dbReference type="SMART" id="SM01080">
    <property type="entry name" value="CHASE2"/>
    <property type="match status" value="1"/>
</dbReference>
<comment type="caution">
    <text evidence="3">The sequence shown here is derived from an EMBL/GenBank/DDBJ whole genome shotgun (WGS) entry which is preliminary data.</text>
</comment>
<dbReference type="SMART" id="SM00044">
    <property type="entry name" value="CYCc"/>
    <property type="match status" value="1"/>
</dbReference>
<accession>A0A545TNF3</accession>
<evidence type="ECO:0000313" key="3">
    <source>
        <dbReference type="EMBL" id="TQV78691.1"/>
    </source>
</evidence>
<feature type="transmembrane region" description="Helical" evidence="1">
    <location>
        <begin position="400"/>
        <end position="419"/>
    </location>
</feature>
<keyword evidence="4" id="KW-1185">Reference proteome</keyword>
<evidence type="ECO:0000256" key="1">
    <source>
        <dbReference type="SAM" id="Phobius"/>
    </source>
</evidence>
<dbReference type="EMBL" id="VHSG01000012">
    <property type="protein sequence ID" value="TQV78691.1"/>
    <property type="molecule type" value="Genomic_DNA"/>
</dbReference>
<keyword evidence="1" id="KW-0472">Membrane</keyword>
<dbReference type="Pfam" id="PF05226">
    <property type="entry name" value="CHASE2"/>
    <property type="match status" value="1"/>
</dbReference>
<keyword evidence="1" id="KW-1133">Transmembrane helix</keyword>
<dbReference type="InterPro" id="IPR007890">
    <property type="entry name" value="CHASE2"/>
</dbReference>
<dbReference type="Proteomes" id="UP000319732">
    <property type="component" value="Unassembled WGS sequence"/>
</dbReference>
<dbReference type="GO" id="GO:0004016">
    <property type="term" value="F:adenylate cyclase activity"/>
    <property type="evidence" value="ECO:0007669"/>
    <property type="project" value="UniProtKB-ARBA"/>
</dbReference>
<dbReference type="InterPro" id="IPR029787">
    <property type="entry name" value="Nucleotide_cyclase"/>
</dbReference>
<feature type="domain" description="Guanylate cyclase" evidence="2">
    <location>
        <begin position="491"/>
        <end position="618"/>
    </location>
</feature>
<dbReference type="RefSeq" id="WP_142904470.1">
    <property type="nucleotide sequence ID" value="NZ_ML660093.1"/>
</dbReference>
<sequence length="730" mass="80404">MPGHTLHDTTATGYRRSDTSILVSITVLLFLFGLSPWLTRLEAAFGLQWLFHGRGAIIPPDSAVIVAIDGAGAARMGLPTAVDRWPRARHAELIRALQARGAASIAFDIAFTESREPNQDRALAQAIKDAGNIVLFKYLQRPQPDPITVAGQAVTVLDIERELPPIAVLGREAAAIATFTLPKIPVRVDRAVLFTELSAGLEVTLPVAALAVYLRPYLPRLLEVLEPALPAATRNAMNAQQPQAYMLALRRYLAAHGDGAVERYLRERATATERPYLRALVGAANQPDAAYINFYGPKRSLPTIDYDTVLKDPAAANVSGKAVFVGLVETRQTEQWDVYNTVFSQPNGVDISGVEIAATVFANLLHEQTLKPLPPLVNALLVVSIALLLYRFMTQLPVRYALAAQGLLLAAYAWLAAYLFTHLQWWLPLAAPLGLLLFANLAAVSSRYRRSRREQARITEALEHYLPSEAARQLGGDVRRLQEQRRLVEGICLLTDIQGYTAVAETLPPHDLHRVMNRYYSQLMQTVKREDGRVANIVGDSLLALWTVDALQRSCCEKACRAALSIRETFQQSKIEGVALPTSIGIHGGAFSLGNLGAMDHYEYSPVGDIVNATARLETLNRQLGTQILLTESIAQKIIANPTTDLIIRYLGHFKVKNKSQPLVVHELVGLRERAGGATGELINRFGEALSIYEMGDKQRALNAFKMVLSRFPDDGPSRYYRTVCEEYVA</sequence>
<gene>
    <name evidence="3" type="ORF">FKG94_11720</name>
</gene>
<reference evidence="3 4" key="1">
    <citation type="submission" date="2019-06" db="EMBL/GenBank/DDBJ databases">
        <title>Whole genome sequence for Cellvibrionaceae sp. R142.</title>
        <authorList>
            <person name="Wang G."/>
        </authorList>
    </citation>
    <scope>NUCLEOTIDE SEQUENCE [LARGE SCALE GENOMIC DNA]</scope>
    <source>
        <strain evidence="3 4">R142</strain>
    </source>
</reference>
<dbReference type="Pfam" id="PF00211">
    <property type="entry name" value="Guanylate_cyc"/>
    <property type="match status" value="1"/>
</dbReference>
<dbReference type="PANTHER" id="PTHR43081">
    <property type="entry name" value="ADENYLATE CYCLASE, TERMINAL-DIFFERENTIATION SPECIFIC-RELATED"/>
    <property type="match status" value="1"/>
</dbReference>
<dbReference type="Gene3D" id="3.30.70.1230">
    <property type="entry name" value="Nucleotide cyclase"/>
    <property type="match status" value="1"/>
</dbReference>
<dbReference type="PANTHER" id="PTHR43081:SF1">
    <property type="entry name" value="ADENYLATE CYCLASE, TERMINAL-DIFFERENTIATION SPECIFIC"/>
    <property type="match status" value="1"/>
</dbReference>
<proteinExistence type="predicted"/>
<dbReference type="GO" id="GO:0009190">
    <property type="term" value="P:cyclic nucleotide biosynthetic process"/>
    <property type="evidence" value="ECO:0007669"/>
    <property type="project" value="InterPro"/>
</dbReference>
<dbReference type="InterPro" id="IPR001054">
    <property type="entry name" value="A/G_cyclase"/>
</dbReference>